<sequence>MKRRPYQKDPKRLSGQSGYYECLNAGTSSMEQETPCEMEEHTREALSQIEEIKKYMIGATEFDVMEKLIDLNAPKYVIEFQMKRIEEEEQGLLNKTKPSPSSFMPPIGEIEDEIADVKCDPEATVGNIPLRRGDTGHKLSPKQSSFKVNVPQPTAYSLRGYTSETCPTEKEIYEDPCEYLGDPCSENDLNETKIIQDLKVLLDAEYADAKCVSSYLPGKILTDTKTCEGLSFKETVERGLEAAKGKLTEKEDTVHPEVAAAMLHSEEKGVGLSNTPREIFDTLFPTAKDKIMIEVTSASSAKPRDVLPLPTSMKTKEILQKEDAALLDFSRENKFCLPVPHLQEDSCENEDDVLGVVDSQLLSDEAATFKVMISSDGRKTYSNIQMRGTQPPSWFPGYLFVTPDNCEVLCVEKPWTVLEKAWYYFRPSNVKPKKGPITVGL</sequence>
<dbReference type="Proteomes" id="UP001461498">
    <property type="component" value="Unassembled WGS sequence"/>
</dbReference>
<gene>
    <name evidence="1" type="ORF">O3M35_013035</name>
</gene>
<accession>A0AAW1CF33</accession>
<dbReference type="EMBL" id="JAPXFL010000060">
    <property type="protein sequence ID" value="KAK9496751.1"/>
    <property type="molecule type" value="Genomic_DNA"/>
</dbReference>
<evidence type="ECO:0000313" key="2">
    <source>
        <dbReference type="Proteomes" id="UP001461498"/>
    </source>
</evidence>
<keyword evidence="2" id="KW-1185">Reference proteome</keyword>
<organism evidence="1 2">
    <name type="scientific">Rhynocoris fuscipes</name>
    <dbReference type="NCBI Taxonomy" id="488301"/>
    <lineage>
        <taxon>Eukaryota</taxon>
        <taxon>Metazoa</taxon>
        <taxon>Ecdysozoa</taxon>
        <taxon>Arthropoda</taxon>
        <taxon>Hexapoda</taxon>
        <taxon>Insecta</taxon>
        <taxon>Pterygota</taxon>
        <taxon>Neoptera</taxon>
        <taxon>Paraneoptera</taxon>
        <taxon>Hemiptera</taxon>
        <taxon>Heteroptera</taxon>
        <taxon>Panheteroptera</taxon>
        <taxon>Cimicomorpha</taxon>
        <taxon>Reduviidae</taxon>
        <taxon>Harpactorinae</taxon>
        <taxon>Harpactorini</taxon>
        <taxon>Rhynocoris</taxon>
    </lineage>
</organism>
<comment type="caution">
    <text evidence="1">The sequence shown here is derived from an EMBL/GenBank/DDBJ whole genome shotgun (WGS) entry which is preliminary data.</text>
</comment>
<evidence type="ECO:0000313" key="1">
    <source>
        <dbReference type="EMBL" id="KAK9496751.1"/>
    </source>
</evidence>
<dbReference type="AlphaFoldDB" id="A0AAW1CF33"/>
<proteinExistence type="predicted"/>
<name>A0AAW1CF33_9HEMI</name>
<reference evidence="1 2" key="1">
    <citation type="submission" date="2022-12" db="EMBL/GenBank/DDBJ databases">
        <title>Chromosome-level genome assembly of true bugs.</title>
        <authorList>
            <person name="Ma L."/>
            <person name="Li H."/>
        </authorList>
    </citation>
    <scope>NUCLEOTIDE SEQUENCE [LARGE SCALE GENOMIC DNA]</scope>
    <source>
        <strain evidence="1">Lab_2022b</strain>
    </source>
</reference>
<protein>
    <submittedName>
        <fullName evidence="1">Uncharacterized protein</fullName>
    </submittedName>
</protein>